<dbReference type="SUPFAM" id="SSF161098">
    <property type="entry name" value="MetI-like"/>
    <property type="match status" value="1"/>
</dbReference>
<feature type="domain" description="ABC transmembrane type-1" evidence="8">
    <location>
        <begin position="87"/>
        <end position="278"/>
    </location>
</feature>
<keyword evidence="5 7" id="KW-1133">Transmembrane helix</keyword>
<evidence type="ECO:0000256" key="4">
    <source>
        <dbReference type="ARBA" id="ARBA00022692"/>
    </source>
</evidence>
<evidence type="ECO:0000313" key="10">
    <source>
        <dbReference type="Proteomes" id="UP000572212"/>
    </source>
</evidence>
<dbReference type="PANTHER" id="PTHR43744">
    <property type="entry name" value="ABC TRANSPORTER PERMEASE PROTEIN MG189-RELATED-RELATED"/>
    <property type="match status" value="1"/>
</dbReference>
<feature type="transmembrane region" description="Helical" evidence="7">
    <location>
        <begin position="87"/>
        <end position="110"/>
    </location>
</feature>
<sequence length="293" mass="32140">MKDEGKLRLTFWENLQQSIFSSKLGMILVYVVLISWSMTTIFPLAWVFLNSFKQSDEIISNTFSLPSDPTLDNYINAFETVNIGKSYINSFIISGSVVILVLALGGLAAFAMARMNFKLRGVLQTLLVASLLIPSFATIVPVYRMMIGMELVNTHAALIIPQTAGNLPFAILVISGYMATIPKELEEAAVMDGCNRLKMFTKVFLPISLPSFATVGTFVFLWSYNDLFSSLVLVSQEKVAPIVVLLSNVSSQYGTDYGLMTAAIAMTIIPVLIFYLFAQKTFEKGATSGAVKG</sequence>
<evidence type="ECO:0000256" key="2">
    <source>
        <dbReference type="ARBA" id="ARBA00022448"/>
    </source>
</evidence>
<accession>A0A841RTK5</accession>
<gene>
    <name evidence="9" type="ORF">GGQ92_002677</name>
</gene>
<dbReference type="AlphaFoldDB" id="A0A841RTK5"/>
<dbReference type="PANTHER" id="PTHR43744:SF8">
    <property type="entry name" value="SN-GLYCEROL-3-PHOSPHATE TRANSPORT SYSTEM PERMEASE PROTEIN UGPE"/>
    <property type="match status" value="1"/>
</dbReference>
<dbReference type="Gene3D" id="1.10.3720.10">
    <property type="entry name" value="MetI-like"/>
    <property type="match status" value="1"/>
</dbReference>
<dbReference type="GO" id="GO:0055085">
    <property type="term" value="P:transmembrane transport"/>
    <property type="evidence" value="ECO:0007669"/>
    <property type="project" value="InterPro"/>
</dbReference>
<proteinExistence type="inferred from homology"/>
<dbReference type="RefSeq" id="WP_246384442.1">
    <property type="nucleotide sequence ID" value="NZ_BAAACU010000015.1"/>
</dbReference>
<evidence type="ECO:0000256" key="7">
    <source>
        <dbReference type="RuleBase" id="RU363032"/>
    </source>
</evidence>
<dbReference type="Proteomes" id="UP000572212">
    <property type="component" value="Unassembled WGS sequence"/>
</dbReference>
<comment type="subcellular location">
    <subcellularLocation>
        <location evidence="1 7">Cell membrane</location>
        <topology evidence="1 7">Multi-pass membrane protein</topology>
    </subcellularLocation>
</comment>
<keyword evidence="6 7" id="KW-0472">Membrane</keyword>
<keyword evidence="2 7" id="KW-0813">Transport</keyword>
<evidence type="ECO:0000256" key="1">
    <source>
        <dbReference type="ARBA" id="ARBA00004651"/>
    </source>
</evidence>
<evidence type="ECO:0000256" key="3">
    <source>
        <dbReference type="ARBA" id="ARBA00022475"/>
    </source>
</evidence>
<comment type="caution">
    <text evidence="9">The sequence shown here is derived from an EMBL/GenBank/DDBJ whole genome shotgun (WGS) entry which is preliminary data.</text>
</comment>
<evidence type="ECO:0000313" key="9">
    <source>
        <dbReference type="EMBL" id="MBB6513858.1"/>
    </source>
</evidence>
<feature type="transmembrane region" description="Helical" evidence="7">
    <location>
        <begin position="122"/>
        <end position="143"/>
    </location>
</feature>
<feature type="transmembrane region" description="Helical" evidence="7">
    <location>
        <begin position="27"/>
        <end position="49"/>
    </location>
</feature>
<name>A0A841RTK5_9BACI</name>
<dbReference type="Pfam" id="PF00528">
    <property type="entry name" value="BPD_transp_1"/>
    <property type="match status" value="1"/>
</dbReference>
<comment type="similarity">
    <text evidence="7">Belongs to the binding-protein-dependent transport system permease family.</text>
</comment>
<dbReference type="CDD" id="cd06261">
    <property type="entry name" value="TM_PBP2"/>
    <property type="match status" value="1"/>
</dbReference>
<dbReference type="GO" id="GO:0005886">
    <property type="term" value="C:plasma membrane"/>
    <property type="evidence" value="ECO:0007669"/>
    <property type="project" value="UniProtKB-SubCell"/>
</dbReference>
<evidence type="ECO:0000256" key="6">
    <source>
        <dbReference type="ARBA" id="ARBA00023136"/>
    </source>
</evidence>
<dbReference type="InterPro" id="IPR000515">
    <property type="entry name" value="MetI-like"/>
</dbReference>
<reference evidence="9 10" key="1">
    <citation type="submission" date="2020-08" db="EMBL/GenBank/DDBJ databases">
        <title>Genomic Encyclopedia of Type Strains, Phase IV (KMG-IV): sequencing the most valuable type-strain genomes for metagenomic binning, comparative biology and taxonomic classification.</title>
        <authorList>
            <person name="Goeker M."/>
        </authorList>
    </citation>
    <scope>NUCLEOTIDE SEQUENCE [LARGE SCALE GENOMIC DNA]</scope>
    <source>
        <strain evidence="9 10">DSM 11805</strain>
    </source>
</reference>
<evidence type="ECO:0000259" key="8">
    <source>
        <dbReference type="PROSITE" id="PS50928"/>
    </source>
</evidence>
<feature type="transmembrane region" description="Helical" evidence="7">
    <location>
        <begin position="163"/>
        <end position="182"/>
    </location>
</feature>
<keyword evidence="10" id="KW-1185">Reference proteome</keyword>
<dbReference type="PROSITE" id="PS50928">
    <property type="entry name" value="ABC_TM1"/>
    <property type="match status" value="1"/>
</dbReference>
<organism evidence="9 10">
    <name type="scientific">Gracilibacillus halotolerans</name>
    <dbReference type="NCBI Taxonomy" id="74386"/>
    <lineage>
        <taxon>Bacteria</taxon>
        <taxon>Bacillati</taxon>
        <taxon>Bacillota</taxon>
        <taxon>Bacilli</taxon>
        <taxon>Bacillales</taxon>
        <taxon>Bacillaceae</taxon>
        <taxon>Gracilibacillus</taxon>
    </lineage>
</organism>
<feature type="transmembrane region" description="Helical" evidence="7">
    <location>
        <begin position="203"/>
        <end position="224"/>
    </location>
</feature>
<dbReference type="InterPro" id="IPR035906">
    <property type="entry name" value="MetI-like_sf"/>
</dbReference>
<feature type="transmembrane region" description="Helical" evidence="7">
    <location>
        <begin position="257"/>
        <end position="278"/>
    </location>
</feature>
<keyword evidence="4 7" id="KW-0812">Transmembrane</keyword>
<dbReference type="EMBL" id="JACHON010000017">
    <property type="protein sequence ID" value="MBB6513858.1"/>
    <property type="molecule type" value="Genomic_DNA"/>
</dbReference>
<keyword evidence="3" id="KW-1003">Cell membrane</keyword>
<evidence type="ECO:0000256" key="5">
    <source>
        <dbReference type="ARBA" id="ARBA00022989"/>
    </source>
</evidence>
<protein>
    <submittedName>
        <fullName evidence="9">Raffinose/stachyose/melibiose transport system permease protein</fullName>
    </submittedName>
</protein>